<organism evidence="2 3">
    <name type="scientific">Ramlibacter terrae</name>
    <dbReference type="NCBI Taxonomy" id="2732511"/>
    <lineage>
        <taxon>Bacteria</taxon>
        <taxon>Pseudomonadati</taxon>
        <taxon>Pseudomonadota</taxon>
        <taxon>Betaproteobacteria</taxon>
        <taxon>Burkholderiales</taxon>
        <taxon>Comamonadaceae</taxon>
        <taxon>Ramlibacter</taxon>
    </lineage>
</organism>
<sequence length="51" mass="5718">MQQAVDALKAQDRPIGPYNVRLELGRGSYTTITALLRELGFSGQSPRKKRE</sequence>
<protein>
    <submittedName>
        <fullName evidence="2">DNA-binding protein</fullName>
    </submittedName>
</protein>
<accession>A0ABX6P546</accession>
<dbReference type="Pfam" id="PF11740">
    <property type="entry name" value="KfrA_N"/>
    <property type="match status" value="1"/>
</dbReference>
<evidence type="ECO:0000313" key="2">
    <source>
        <dbReference type="EMBL" id="QJW85194.1"/>
    </source>
</evidence>
<feature type="domain" description="KfrA N-terminal DNA-binding" evidence="1">
    <location>
        <begin position="2"/>
        <end position="39"/>
    </location>
</feature>
<dbReference type="Proteomes" id="UP000500826">
    <property type="component" value="Chromosome"/>
</dbReference>
<gene>
    <name evidence="2" type="ORF">HK414_22490</name>
</gene>
<name>A0ABX6P546_9BURK</name>
<evidence type="ECO:0000313" key="3">
    <source>
        <dbReference type="Proteomes" id="UP000500826"/>
    </source>
</evidence>
<dbReference type="EMBL" id="CP053418">
    <property type="protein sequence ID" value="QJW85194.1"/>
    <property type="molecule type" value="Genomic_DNA"/>
</dbReference>
<proteinExistence type="predicted"/>
<reference evidence="2 3" key="2">
    <citation type="submission" date="2020-05" db="EMBL/GenBank/DDBJ databases">
        <authorList>
            <person name="Khan S.A."/>
            <person name="Jeon C.O."/>
            <person name="Chun B.H."/>
        </authorList>
    </citation>
    <scope>NUCLEOTIDE SEQUENCE [LARGE SCALE GENOMIC DNA]</scope>
    <source>
        <strain evidence="2 3">H242</strain>
    </source>
</reference>
<keyword evidence="3" id="KW-1185">Reference proteome</keyword>
<evidence type="ECO:0000259" key="1">
    <source>
        <dbReference type="Pfam" id="PF11740"/>
    </source>
</evidence>
<dbReference type="InterPro" id="IPR021104">
    <property type="entry name" value="KfrA_DNA-bd_N"/>
</dbReference>
<keyword evidence="2" id="KW-0238">DNA-binding</keyword>
<reference evidence="2 3" key="1">
    <citation type="submission" date="2020-05" db="EMBL/GenBank/DDBJ databases">
        <title>Ramlibacter rhizophilus sp. nov., isolated from rhizosphere soil of national flower Mugunghwa from South Korea.</title>
        <authorList>
            <person name="Zheng-Fei Y."/>
            <person name="Huan T."/>
        </authorList>
    </citation>
    <scope>NUCLEOTIDE SEQUENCE [LARGE SCALE GENOMIC DNA]</scope>
    <source>
        <strain evidence="2 3">H242</strain>
    </source>
</reference>
<dbReference type="GO" id="GO:0003677">
    <property type="term" value="F:DNA binding"/>
    <property type="evidence" value="ECO:0007669"/>
    <property type="project" value="UniProtKB-KW"/>
</dbReference>